<gene>
    <name evidence="1" type="primary">jg631</name>
    <name evidence="1" type="ORF">PAEG_LOCUS3810</name>
</gene>
<reference evidence="1" key="1">
    <citation type="submission" date="2022-03" db="EMBL/GenBank/DDBJ databases">
        <authorList>
            <person name="Lindestad O."/>
        </authorList>
    </citation>
    <scope>NUCLEOTIDE SEQUENCE</scope>
</reference>
<proteinExistence type="predicted"/>
<evidence type="ECO:0000313" key="1">
    <source>
        <dbReference type="EMBL" id="CAH2215724.1"/>
    </source>
</evidence>
<dbReference type="AlphaFoldDB" id="A0A8S4QM71"/>
<dbReference type="Gene3D" id="3.40.47.10">
    <property type="match status" value="1"/>
</dbReference>
<organism evidence="1 2">
    <name type="scientific">Pararge aegeria aegeria</name>
    <dbReference type="NCBI Taxonomy" id="348720"/>
    <lineage>
        <taxon>Eukaryota</taxon>
        <taxon>Metazoa</taxon>
        <taxon>Ecdysozoa</taxon>
        <taxon>Arthropoda</taxon>
        <taxon>Hexapoda</taxon>
        <taxon>Insecta</taxon>
        <taxon>Pterygota</taxon>
        <taxon>Neoptera</taxon>
        <taxon>Endopterygota</taxon>
        <taxon>Lepidoptera</taxon>
        <taxon>Glossata</taxon>
        <taxon>Ditrysia</taxon>
        <taxon>Papilionoidea</taxon>
        <taxon>Nymphalidae</taxon>
        <taxon>Satyrinae</taxon>
        <taxon>Satyrini</taxon>
        <taxon>Parargina</taxon>
        <taxon>Pararge</taxon>
    </lineage>
</organism>
<evidence type="ECO:0000313" key="2">
    <source>
        <dbReference type="Proteomes" id="UP000838756"/>
    </source>
</evidence>
<dbReference type="GO" id="GO:0016746">
    <property type="term" value="F:acyltransferase activity"/>
    <property type="evidence" value="ECO:0007669"/>
    <property type="project" value="InterPro"/>
</dbReference>
<sequence>MGGMLKSIHPADLLAGAAKDALKAGNVAPGAVDTVNIGIVNVRERKMSRAHASIWEMDMRWMLGCLKISSAFSSREIK</sequence>
<keyword evidence="2" id="KW-1185">Reference proteome</keyword>
<dbReference type="Proteomes" id="UP000838756">
    <property type="component" value="Unassembled WGS sequence"/>
</dbReference>
<protein>
    <submittedName>
        <fullName evidence="1">Jg631 protein</fullName>
    </submittedName>
</protein>
<dbReference type="EMBL" id="CAKXAJ010012522">
    <property type="protein sequence ID" value="CAH2215724.1"/>
    <property type="molecule type" value="Genomic_DNA"/>
</dbReference>
<dbReference type="InterPro" id="IPR016039">
    <property type="entry name" value="Thiolase-like"/>
</dbReference>
<accession>A0A8S4QM71</accession>
<comment type="caution">
    <text evidence="1">The sequence shown here is derived from an EMBL/GenBank/DDBJ whole genome shotgun (WGS) entry which is preliminary data.</text>
</comment>
<name>A0A8S4QM71_9NEOP</name>